<protein>
    <submittedName>
        <fullName evidence="1">Uncharacterized protein</fullName>
    </submittedName>
</protein>
<dbReference type="EMBL" id="CAMAPF010000990">
    <property type="protein sequence ID" value="CAH9135692.1"/>
    <property type="molecule type" value="Genomic_DNA"/>
</dbReference>
<comment type="caution">
    <text evidence="1">The sequence shown here is derived from an EMBL/GenBank/DDBJ whole genome shotgun (WGS) entry which is preliminary data.</text>
</comment>
<dbReference type="Proteomes" id="UP001152523">
    <property type="component" value="Unassembled WGS sequence"/>
</dbReference>
<keyword evidence="2" id="KW-1185">Reference proteome</keyword>
<evidence type="ECO:0000313" key="2">
    <source>
        <dbReference type="Proteomes" id="UP001152523"/>
    </source>
</evidence>
<proteinExistence type="predicted"/>
<accession>A0AAV0FK69</accession>
<dbReference type="AlphaFoldDB" id="A0AAV0FK69"/>
<gene>
    <name evidence="1" type="ORF">CEPIT_LOCUS34706</name>
</gene>
<organism evidence="1 2">
    <name type="scientific">Cuscuta epithymum</name>
    <dbReference type="NCBI Taxonomy" id="186058"/>
    <lineage>
        <taxon>Eukaryota</taxon>
        <taxon>Viridiplantae</taxon>
        <taxon>Streptophyta</taxon>
        <taxon>Embryophyta</taxon>
        <taxon>Tracheophyta</taxon>
        <taxon>Spermatophyta</taxon>
        <taxon>Magnoliopsida</taxon>
        <taxon>eudicotyledons</taxon>
        <taxon>Gunneridae</taxon>
        <taxon>Pentapetalae</taxon>
        <taxon>asterids</taxon>
        <taxon>lamiids</taxon>
        <taxon>Solanales</taxon>
        <taxon>Convolvulaceae</taxon>
        <taxon>Cuscuteae</taxon>
        <taxon>Cuscuta</taxon>
        <taxon>Cuscuta subgen. Cuscuta</taxon>
    </lineage>
</organism>
<evidence type="ECO:0000313" key="1">
    <source>
        <dbReference type="EMBL" id="CAH9135692.1"/>
    </source>
</evidence>
<reference evidence="1" key="1">
    <citation type="submission" date="2022-07" db="EMBL/GenBank/DDBJ databases">
        <authorList>
            <person name="Macas J."/>
            <person name="Novak P."/>
            <person name="Neumann P."/>
        </authorList>
    </citation>
    <scope>NUCLEOTIDE SEQUENCE</scope>
</reference>
<name>A0AAV0FK69_9ASTE</name>
<sequence length="151" mass="16987">MEFVWPQLCAEALYSSIVLAQGTALRAEDNATTTFACWTRGGRSLLWCPGRRARCRAEAALTDAGPWSRESSGRCVAGRCVAADVFPADGVPQADVVAVRWMVRRCCPWPRHYQCVVERHPPWPMGLLPQTTQPRPRVIVYFGRRWSLPDD</sequence>